<name>A0A0D0DJ12_9AGAM</name>
<dbReference type="OrthoDB" id="3239894at2759"/>
<dbReference type="HOGENOM" id="CLU_1082221_0_0_1"/>
<accession>A0A0D0DJ12</accession>
<evidence type="ECO:0000313" key="1">
    <source>
        <dbReference type="EMBL" id="KIK78115.1"/>
    </source>
</evidence>
<evidence type="ECO:0000313" key="2">
    <source>
        <dbReference type="Proteomes" id="UP000054538"/>
    </source>
</evidence>
<proteinExistence type="predicted"/>
<dbReference type="EMBL" id="KN826703">
    <property type="protein sequence ID" value="KIK78115.1"/>
    <property type="molecule type" value="Genomic_DNA"/>
</dbReference>
<sequence>MKAHTTLQQFCCPLYKAQGVSNANSSLVVNGMLQHMINNSQEASGTVQDVATETAFDELTSYLHVQPGPTVSLLQRLSDAARVALHVHYNQHQHSVHSPQSTQLSDFAFCYQFALWDGCHITPLSRTLHGSAVSSIVKVKFNNISYYGEVLSIFSHTQPGIADGTWLLVKFQWMMGFPLSPVKDDPWSKFPELDIVCFKLNKYWTPNQVGCPLAVLPFNQITGQIGHGVINTMVLPMWITTTLDRVSSIYVTSDVHV</sequence>
<reference evidence="2" key="2">
    <citation type="submission" date="2015-01" db="EMBL/GenBank/DDBJ databases">
        <title>Evolutionary Origins and Diversification of the Mycorrhizal Mutualists.</title>
        <authorList>
            <consortium name="DOE Joint Genome Institute"/>
            <consortium name="Mycorrhizal Genomics Consortium"/>
            <person name="Kohler A."/>
            <person name="Kuo A."/>
            <person name="Nagy L.G."/>
            <person name="Floudas D."/>
            <person name="Copeland A."/>
            <person name="Barry K.W."/>
            <person name="Cichocki N."/>
            <person name="Veneault-Fourrey C."/>
            <person name="LaButti K."/>
            <person name="Lindquist E.A."/>
            <person name="Lipzen A."/>
            <person name="Lundell T."/>
            <person name="Morin E."/>
            <person name="Murat C."/>
            <person name="Riley R."/>
            <person name="Ohm R."/>
            <person name="Sun H."/>
            <person name="Tunlid A."/>
            <person name="Henrissat B."/>
            <person name="Grigoriev I.V."/>
            <person name="Hibbett D.S."/>
            <person name="Martin F."/>
        </authorList>
    </citation>
    <scope>NUCLEOTIDE SEQUENCE [LARGE SCALE GENOMIC DNA]</scope>
    <source>
        <strain evidence="2">Ve08.2h10</strain>
    </source>
</reference>
<organism evidence="1 2">
    <name type="scientific">Paxillus rubicundulus Ve08.2h10</name>
    <dbReference type="NCBI Taxonomy" id="930991"/>
    <lineage>
        <taxon>Eukaryota</taxon>
        <taxon>Fungi</taxon>
        <taxon>Dikarya</taxon>
        <taxon>Basidiomycota</taxon>
        <taxon>Agaricomycotina</taxon>
        <taxon>Agaricomycetes</taxon>
        <taxon>Agaricomycetidae</taxon>
        <taxon>Boletales</taxon>
        <taxon>Paxilineae</taxon>
        <taxon>Paxillaceae</taxon>
        <taxon>Paxillus</taxon>
    </lineage>
</organism>
<dbReference type="AlphaFoldDB" id="A0A0D0DJ12"/>
<protein>
    <submittedName>
        <fullName evidence="1">Uncharacterized protein</fullName>
    </submittedName>
</protein>
<gene>
    <name evidence="1" type="ORF">PAXRUDRAFT_164857</name>
</gene>
<reference evidence="1 2" key="1">
    <citation type="submission" date="2014-04" db="EMBL/GenBank/DDBJ databases">
        <authorList>
            <consortium name="DOE Joint Genome Institute"/>
            <person name="Kuo A."/>
            <person name="Kohler A."/>
            <person name="Jargeat P."/>
            <person name="Nagy L.G."/>
            <person name="Floudas D."/>
            <person name="Copeland A."/>
            <person name="Barry K.W."/>
            <person name="Cichocki N."/>
            <person name="Veneault-Fourrey C."/>
            <person name="LaButti K."/>
            <person name="Lindquist E.A."/>
            <person name="Lipzen A."/>
            <person name="Lundell T."/>
            <person name="Morin E."/>
            <person name="Murat C."/>
            <person name="Sun H."/>
            <person name="Tunlid A."/>
            <person name="Henrissat B."/>
            <person name="Grigoriev I.V."/>
            <person name="Hibbett D.S."/>
            <person name="Martin F."/>
            <person name="Nordberg H.P."/>
            <person name="Cantor M.N."/>
            <person name="Hua S.X."/>
        </authorList>
    </citation>
    <scope>NUCLEOTIDE SEQUENCE [LARGE SCALE GENOMIC DNA]</scope>
    <source>
        <strain evidence="1 2">Ve08.2h10</strain>
    </source>
</reference>
<dbReference type="InParanoid" id="A0A0D0DJ12"/>
<keyword evidence="2" id="KW-1185">Reference proteome</keyword>
<dbReference type="Proteomes" id="UP000054538">
    <property type="component" value="Unassembled WGS sequence"/>
</dbReference>